<dbReference type="Gene3D" id="3.40.1400.10">
    <property type="entry name" value="Sugar-phosphate isomerase, RpiB/LacA/LacB"/>
    <property type="match status" value="1"/>
</dbReference>
<dbReference type="PANTHER" id="PTHR43732:SF1">
    <property type="entry name" value="RIBOSE 5-PHOSPHATE ISOMERASE"/>
    <property type="match status" value="1"/>
</dbReference>
<dbReference type="PANTHER" id="PTHR43732">
    <property type="entry name" value="RIBOSE 5-PHOSPHATE ISOMERASE-RELATED"/>
    <property type="match status" value="1"/>
</dbReference>
<evidence type="ECO:0000313" key="3">
    <source>
        <dbReference type="EMBL" id="MEV5506632.1"/>
    </source>
</evidence>
<dbReference type="Proteomes" id="UP001552594">
    <property type="component" value="Unassembled WGS sequence"/>
</dbReference>
<keyword evidence="2 3" id="KW-0413">Isomerase</keyword>
<dbReference type="PIRSF" id="PIRSF005384">
    <property type="entry name" value="RpiB_LacA_B"/>
    <property type="match status" value="1"/>
</dbReference>
<dbReference type="EMBL" id="JBFAUK010000005">
    <property type="protein sequence ID" value="MEV5506632.1"/>
    <property type="molecule type" value="Genomic_DNA"/>
</dbReference>
<proteinExistence type="inferred from homology"/>
<gene>
    <name evidence="3" type="ORF">AB0L16_09150</name>
</gene>
<dbReference type="InterPro" id="IPR003500">
    <property type="entry name" value="RpiB_LacA_LacB"/>
</dbReference>
<comment type="caution">
    <text evidence="3">The sequence shown here is derived from an EMBL/GenBank/DDBJ whole genome shotgun (WGS) entry which is preliminary data.</text>
</comment>
<evidence type="ECO:0000256" key="1">
    <source>
        <dbReference type="ARBA" id="ARBA00008754"/>
    </source>
</evidence>
<dbReference type="GO" id="GO:0016853">
    <property type="term" value="F:isomerase activity"/>
    <property type="evidence" value="ECO:0007669"/>
    <property type="project" value="UniProtKB-KW"/>
</dbReference>
<dbReference type="SUPFAM" id="SSF89623">
    <property type="entry name" value="Ribose/Galactose isomerase RpiB/AlsB"/>
    <property type="match status" value="1"/>
</dbReference>
<dbReference type="NCBIfam" id="TIGR00689">
    <property type="entry name" value="rpiB_lacA_lacB"/>
    <property type="match status" value="1"/>
</dbReference>
<evidence type="ECO:0000256" key="2">
    <source>
        <dbReference type="ARBA" id="ARBA00023235"/>
    </source>
</evidence>
<dbReference type="RefSeq" id="WP_109279692.1">
    <property type="nucleotide sequence ID" value="NZ_JBFAUK010000005.1"/>
</dbReference>
<keyword evidence="4" id="KW-1185">Reference proteome</keyword>
<organism evidence="3 4">
    <name type="scientific">Streptomyces orinoci</name>
    <name type="common">Streptoverticillium orinoci</name>
    <dbReference type="NCBI Taxonomy" id="67339"/>
    <lineage>
        <taxon>Bacteria</taxon>
        <taxon>Bacillati</taxon>
        <taxon>Actinomycetota</taxon>
        <taxon>Actinomycetes</taxon>
        <taxon>Kitasatosporales</taxon>
        <taxon>Streptomycetaceae</taxon>
        <taxon>Streptomyces</taxon>
    </lineage>
</organism>
<sequence length="166" mass="17734">MMDQLRIVVGSDKAGSGYKDILAADLRAHHLVSSVIDVGGIDGPGYATYPEVGFAAAQLVAESRADRALLVCHTGLGMAIAANKVPGIRAVTAHDSLSVRRSVLSNNAQVLALGQGVVELGLARRLVGEWLTYRFDGASSAAAKVDLISDFERRLELRARRVRYAY</sequence>
<reference evidence="3 4" key="1">
    <citation type="submission" date="2024-06" db="EMBL/GenBank/DDBJ databases">
        <title>The Natural Products Discovery Center: Release of the First 8490 Sequenced Strains for Exploring Actinobacteria Biosynthetic Diversity.</title>
        <authorList>
            <person name="Kalkreuter E."/>
            <person name="Kautsar S.A."/>
            <person name="Yang D."/>
            <person name="Bader C.D."/>
            <person name="Teijaro C.N."/>
            <person name="Fluegel L."/>
            <person name="Davis C.M."/>
            <person name="Simpson J.R."/>
            <person name="Lauterbach L."/>
            <person name="Steele A.D."/>
            <person name="Gui C."/>
            <person name="Meng S."/>
            <person name="Li G."/>
            <person name="Viehrig K."/>
            <person name="Ye F."/>
            <person name="Su P."/>
            <person name="Kiefer A.F."/>
            <person name="Nichols A."/>
            <person name="Cepeda A.J."/>
            <person name="Yan W."/>
            <person name="Fan B."/>
            <person name="Jiang Y."/>
            <person name="Adhikari A."/>
            <person name="Zheng C.-J."/>
            <person name="Schuster L."/>
            <person name="Cowan T.M."/>
            <person name="Smanski M.J."/>
            <person name="Chevrette M.G."/>
            <person name="De Carvalho L.P.S."/>
            <person name="Shen B."/>
        </authorList>
    </citation>
    <scope>NUCLEOTIDE SEQUENCE [LARGE SCALE GENOMIC DNA]</scope>
    <source>
        <strain evidence="3 4">NPDC052347</strain>
    </source>
</reference>
<dbReference type="InterPro" id="IPR051812">
    <property type="entry name" value="SPI_LacAB/RpiB"/>
</dbReference>
<name>A0ABV3JUV2_STRON</name>
<protein>
    <submittedName>
        <fullName evidence="3">RpiB/LacA/LacB family sugar-phosphate isomerase</fullName>
    </submittedName>
</protein>
<accession>A0ABV3JUV2</accession>
<dbReference type="Pfam" id="PF02502">
    <property type="entry name" value="LacAB_rpiB"/>
    <property type="match status" value="1"/>
</dbReference>
<comment type="similarity">
    <text evidence="1">Belongs to the LacAB/RpiB family.</text>
</comment>
<dbReference type="InterPro" id="IPR036569">
    <property type="entry name" value="RpiB_LacA_LacB_sf"/>
</dbReference>
<evidence type="ECO:0000313" key="4">
    <source>
        <dbReference type="Proteomes" id="UP001552594"/>
    </source>
</evidence>